<dbReference type="CDD" id="cd03293">
    <property type="entry name" value="ABC_NrtD_SsuB_transporters"/>
    <property type="match status" value="1"/>
</dbReference>
<dbReference type="EMBL" id="EU421841">
    <property type="protein sequence ID" value="ACA00174.1"/>
    <property type="molecule type" value="Genomic_DNA"/>
</dbReference>
<dbReference type="RefSeq" id="WP_012387017.1">
    <property type="nucleotide sequence ID" value="NC_010600.1"/>
</dbReference>
<keyword evidence="4" id="KW-0067">ATP-binding</keyword>
<dbReference type="GO" id="GO:0005524">
    <property type="term" value="F:ATP binding"/>
    <property type="evidence" value="ECO:0007669"/>
    <property type="project" value="UniProtKB-KW"/>
</dbReference>
<keyword evidence="2" id="KW-0813">Transport</keyword>
<comment type="similarity">
    <text evidence="1">Belongs to the ABC transporter superfamily.</text>
</comment>
<protein>
    <submittedName>
        <fullName evidence="6">ABC-type nitrate/sulfonate/bicarbonate transport-like protein</fullName>
    </submittedName>
</protein>
<evidence type="ECO:0000259" key="5">
    <source>
        <dbReference type="PROSITE" id="PS50893"/>
    </source>
</evidence>
<evidence type="ECO:0000256" key="1">
    <source>
        <dbReference type="ARBA" id="ARBA00005417"/>
    </source>
</evidence>
<reference evidence="6" key="1">
    <citation type="journal article" date="2008" name="Appl. Environ. Microbiol.">
        <title>Presence of a family of plasmids (29 to 65 kilobases) with a 26-kilobase common region in different strains of the sulfur-oxidizing bacterium Acidithiobacillus caldus.</title>
        <authorList>
            <person name="van Zyl L.J."/>
            <person name="Deane S.M."/>
            <person name="Louw L.A."/>
            <person name="Rawlings D.E."/>
        </authorList>
    </citation>
    <scope>NUCLEOTIDE SEQUENCE</scope>
    <source>
        <strain evidence="6">MNG</strain>
        <plasmid evidence="6">pTcM1</plasmid>
    </source>
</reference>
<name>B1A4J6_9PROT</name>
<feature type="domain" description="ABC transporter" evidence="5">
    <location>
        <begin position="9"/>
        <end position="238"/>
    </location>
</feature>
<dbReference type="SUPFAM" id="SSF52540">
    <property type="entry name" value="P-loop containing nucleoside triphosphate hydrolases"/>
    <property type="match status" value="1"/>
</dbReference>
<dbReference type="GO" id="GO:0016887">
    <property type="term" value="F:ATP hydrolysis activity"/>
    <property type="evidence" value="ECO:0007669"/>
    <property type="project" value="InterPro"/>
</dbReference>
<sequence length="259" mass="28749">MDKVGNIEVKGLSLGYVNNGRTSIIVNDCSFVFPSGSFTSLIGPSGCGKSTLLNAIAGHYKPLEGKVLLDGIEVLKANPDLGIVFQQHTLFPWKTVIENVRFGPIQRGINKSEANKIAREFIRLVGLNGYESYYPKMLSGGMQHRVEIARALANHPAVLLMDEPFGALDNQMRSSLQNSLIDIWIKAGVTIIFVTHDIDEAIFMSQRVVVMSKNNGKISDVLYIEEPHPRSREKFMNSDLAASLRDRCKNLLADHRAEH</sequence>
<dbReference type="AlphaFoldDB" id="B1A4J6"/>
<dbReference type="InterPro" id="IPR003439">
    <property type="entry name" value="ABC_transporter-like_ATP-bd"/>
</dbReference>
<organism evidence="6">
    <name type="scientific">Acidithiobacillus caldus</name>
    <dbReference type="NCBI Taxonomy" id="33059"/>
    <lineage>
        <taxon>Bacteria</taxon>
        <taxon>Pseudomonadati</taxon>
        <taxon>Pseudomonadota</taxon>
        <taxon>Acidithiobacillia</taxon>
        <taxon>Acidithiobacillales</taxon>
        <taxon>Acidithiobacillaceae</taxon>
        <taxon>Acidithiobacillus</taxon>
    </lineage>
</organism>
<dbReference type="SMART" id="SM00382">
    <property type="entry name" value="AAA"/>
    <property type="match status" value="1"/>
</dbReference>
<evidence type="ECO:0000256" key="2">
    <source>
        <dbReference type="ARBA" id="ARBA00022448"/>
    </source>
</evidence>
<dbReference type="InterPro" id="IPR027417">
    <property type="entry name" value="P-loop_NTPase"/>
</dbReference>
<geneLocation type="plasmid" evidence="6">
    <name>pTcM1</name>
</geneLocation>
<dbReference type="PROSITE" id="PS50893">
    <property type="entry name" value="ABC_TRANSPORTER_2"/>
    <property type="match status" value="1"/>
</dbReference>
<dbReference type="Pfam" id="PF00005">
    <property type="entry name" value="ABC_tran"/>
    <property type="match status" value="1"/>
</dbReference>
<dbReference type="InterPro" id="IPR003593">
    <property type="entry name" value="AAA+_ATPase"/>
</dbReference>
<evidence type="ECO:0000313" key="6">
    <source>
        <dbReference type="EMBL" id="ACA00174.1"/>
    </source>
</evidence>
<accession>B1A4J6</accession>
<dbReference type="InterPro" id="IPR050166">
    <property type="entry name" value="ABC_transporter_ATP-bind"/>
</dbReference>
<dbReference type="Gene3D" id="3.40.50.300">
    <property type="entry name" value="P-loop containing nucleotide triphosphate hydrolases"/>
    <property type="match status" value="1"/>
</dbReference>
<dbReference type="PANTHER" id="PTHR42788:SF13">
    <property type="entry name" value="ALIPHATIC SULFONATES IMPORT ATP-BINDING PROTEIN SSUB"/>
    <property type="match status" value="1"/>
</dbReference>
<proteinExistence type="inferred from homology"/>
<evidence type="ECO:0000256" key="4">
    <source>
        <dbReference type="ARBA" id="ARBA00022840"/>
    </source>
</evidence>
<evidence type="ECO:0000256" key="3">
    <source>
        <dbReference type="ARBA" id="ARBA00022741"/>
    </source>
</evidence>
<keyword evidence="3" id="KW-0547">Nucleotide-binding</keyword>
<dbReference type="PANTHER" id="PTHR42788">
    <property type="entry name" value="TAURINE IMPORT ATP-BINDING PROTEIN-RELATED"/>
    <property type="match status" value="1"/>
</dbReference>
<keyword evidence="6" id="KW-0614">Plasmid</keyword>